<protein>
    <submittedName>
        <fullName evidence="1">Uncharacterized protein</fullName>
    </submittedName>
</protein>
<dbReference type="AlphaFoldDB" id="A0A242MZX5"/>
<dbReference type="Proteomes" id="UP000194546">
    <property type="component" value="Unassembled WGS sequence"/>
</dbReference>
<reference evidence="1 2" key="1">
    <citation type="submission" date="2017-03" db="EMBL/GenBank/DDBJ databases">
        <title>Genome analysis of strain PAMC 26510.</title>
        <authorList>
            <person name="Oh H.-M."/>
            <person name="Yang J.-A."/>
        </authorList>
    </citation>
    <scope>NUCLEOTIDE SEQUENCE [LARGE SCALE GENOMIC DNA]</scope>
    <source>
        <strain evidence="1 2">PAMC 26510</strain>
    </source>
</reference>
<gene>
    <name evidence="1" type="ORF">PAMC26510_09795</name>
</gene>
<dbReference type="EMBL" id="NBTY01000055">
    <property type="protein sequence ID" value="OTP76684.1"/>
    <property type="molecule type" value="Genomic_DNA"/>
</dbReference>
<evidence type="ECO:0000313" key="2">
    <source>
        <dbReference type="Proteomes" id="UP000194546"/>
    </source>
</evidence>
<evidence type="ECO:0000313" key="1">
    <source>
        <dbReference type="EMBL" id="OTP76684.1"/>
    </source>
</evidence>
<name>A0A242MZX5_CABSO</name>
<comment type="caution">
    <text evidence="1">The sequence shown here is derived from an EMBL/GenBank/DDBJ whole genome shotgun (WGS) entry which is preliminary data.</text>
</comment>
<organism evidence="1 2">
    <name type="scientific">Caballeronia sordidicola</name>
    <name type="common">Burkholderia sordidicola</name>
    <dbReference type="NCBI Taxonomy" id="196367"/>
    <lineage>
        <taxon>Bacteria</taxon>
        <taxon>Pseudomonadati</taxon>
        <taxon>Pseudomonadota</taxon>
        <taxon>Betaproteobacteria</taxon>
        <taxon>Burkholderiales</taxon>
        <taxon>Burkholderiaceae</taxon>
        <taxon>Caballeronia</taxon>
    </lineage>
</organism>
<accession>A0A242MZX5</accession>
<sequence>MFTSLDNAKKPHLVHFKNQLMSLYQLRGFLTRPRISFH</sequence>
<proteinExistence type="predicted"/>